<protein>
    <recommendedName>
        <fullName evidence="2">Cohesin domain-containing protein</fullName>
    </recommendedName>
</protein>
<dbReference type="Pfam" id="PF00963">
    <property type="entry name" value="Cohesin"/>
    <property type="match status" value="1"/>
</dbReference>
<feature type="signal peptide" evidence="1">
    <location>
        <begin position="1"/>
        <end position="22"/>
    </location>
</feature>
<feature type="chain" id="PRO_5012700198" description="Cohesin domain-containing protein" evidence="1">
    <location>
        <begin position="23"/>
        <end position="845"/>
    </location>
</feature>
<dbReference type="Proteomes" id="UP000223913">
    <property type="component" value="Unassembled WGS sequence"/>
</dbReference>
<dbReference type="AlphaFoldDB" id="A0A2D0NFZ0"/>
<sequence length="845" mass="89131">MRNFVLILLTAIVWAPFSNTQAQTLTLSMPDTTVAPGSTINLPMSCRGFDEIVSMQFSISWDTTVIVYQDTEKGQLDNVAVGDFQAGSGVLRVSWFDVEGMGQTLPDGTVITYLQFLARGAEGDSTPVSFVDSPLQIQIHRAGENPGEFIEVEFNPEHGLVKLANPSGISVAEIPTNVSCAGAADGQIELNITYDDEFSVSWTGPDFTSSETTITDLGPGTYNLRISDTDDNPLYESAIEITEPEAITVTSLETQSASCISGLGSASLSLTGGMAPITYDIGNGPGDLSQLEELNPGAYALIITDANGCTTSSSFSIAGPTPPDVDLGSTRVICPGETTTLTPGTYETYNWSTGSTSPVIALSNPGTYSVTVTDQQGCQGSDEILVQFPDDLPEVDLGPAVALCPGEMATLDGGTYNSYLWSTGETTQVIQVGEPGTYRLTVTNSSGCEGTGSIQVQTGGEITPPDLGPDLEICPGQSVTLSAGAYVTYNWSTGASSQTLVVSEPGTYGLTVTNAGGCEASDVVVIRSEGEPINLDLGPDTQLCAGETLSLSAGSFSTYNWSTGSTAANIVVSEPGTYALTVTNANGCETSDAIAVTAGEEVQLLVENDFLDLCPGESIELLVSGAESYVWTDTSNSLSALDIANPMASPDTTAGYRVIGSSACGSDTVDLEVYVYQTMAMAGPDTCIGPGTEAQLMAFGGVSYFWESNRYPVSDPTSPMPTASPEDSTTYLVAITDFQGCVVRDSVLVLVANDPEGAITAVNMITPNGDEKNDVLYFPNISKFGQNSLKVFNRWGNVIYQKVNYQSDDERFDGTYNGQQLPAGTYYYLLSFRSGEIKQKLTILR</sequence>
<proteinExistence type="predicted"/>
<evidence type="ECO:0000256" key="1">
    <source>
        <dbReference type="SAM" id="SignalP"/>
    </source>
</evidence>
<evidence type="ECO:0000313" key="3">
    <source>
        <dbReference type="EMBL" id="PHN07411.1"/>
    </source>
</evidence>
<accession>A0A2D0NFZ0</accession>
<dbReference type="Pfam" id="PF13585">
    <property type="entry name" value="CHU_C"/>
    <property type="match status" value="1"/>
</dbReference>
<dbReference type="EMBL" id="PDUD01000010">
    <property type="protein sequence ID" value="PHN07411.1"/>
    <property type="molecule type" value="Genomic_DNA"/>
</dbReference>
<organism evidence="3 4">
    <name type="scientific">Flavilitoribacter nigricans (strain ATCC 23147 / DSM 23189 / NBRC 102662 / NCIMB 1420 / SS-2)</name>
    <name type="common">Lewinella nigricans</name>
    <dbReference type="NCBI Taxonomy" id="1122177"/>
    <lineage>
        <taxon>Bacteria</taxon>
        <taxon>Pseudomonadati</taxon>
        <taxon>Bacteroidota</taxon>
        <taxon>Saprospiria</taxon>
        <taxon>Saprospirales</taxon>
        <taxon>Lewinellaceae</taxon>
        <taxon>Flavilitoribacter</taxon>
    </lineage>
</organism>
<name>A0A2D0NFZ0_FLAN2</name>
<dbReference type="OrthoDB" id="1490014at2"/>
<dbReference type="Gene3D" id="2.60.40.680">
    <property type="match status" value="1"/>
</dbReference>
<reference evidence="3 4" key="1">
    <citation type="submission" date="2017-10" db="EMBL/GenBank/DDBJ databases">
        <title>The draft genome sequence of Lewinella nigricans NBRC 102662.</title>
        <authorList>
            <person name="Wang K."/>
        </authorList>
    </citation>
    <scope>NUCLEOTIDE SEQUENCE [LARGE SCALE GENOMIC DNA]</scope>
    <source>
        <strain evidence="3 4">NBRC 102662</strain>
    </source>
</reference>
<dbReference type="InterPro" id="IPR008965">
    <property type="entry name" value="CBM2/CBM3_carb-bd_dom_sf"/>
</dbReference>
<dbReference type="GO" id="GO:0000272">
    <property type="term" value="P:polysaccharide catabolic process"/>
    <property type="evidence" value="ECO:0007669"/>
    <property type="project" value="InterPro"/>
</dbReference>
<comment type="caution">
    <text evidence="3">The sequence shown here is derived from an EMBL/GenBank/DDBJ whole genome shotgun (WGS) entry which is preliminary data.</text>
</comment>
<evidence type="ECO:0000313" key="4">
    <source>
        <dbReference type="Proteomes" id="UP000223913"/>
    </source>
</evidence>
<dbReference type="RefSeq" id="WP_099149341.1">
    <property type="nucleotide sequence ID" value="NZ_PDUD01000010.1"/>
</dbReference>
<dbReference type="GO" id="GO:0030246">
    <property type="term" value="F:carbohydrate binding"/>
    <property type="evidence" value="ECO:0007669"/>
    <property type="project" value="InterPro"/>
</dbReference>
<keyword evidence="4" id="KW-1185">Reference proteome</keyword>
<dbReference type="InterPro" id="IPR026341">
    <property type="entry name" value="T9SS_type_B"/>
</dbReference>
<dbReference type="NCBIfam" id="TIGR04131">
    <property type="entry name" value="Bac_Flav_CTERM"/>
    <property type="match status" value="1"/>
</dbReference>
<dbReference type="CDD" id="cd08547">
    <property type="entry name" value="Type_II_cohesin"/>
    <property type="match status" value="1"/>
</dbReference>
<keyword evidence="1" id="KW-0732">Signal</keyword>
<evidence type="ECO:0000259" key="2">
    <source>
        <dbReference type="Pfam" id="PF00963"/>
    </source>
</evidence>
<dbReference type="InterPro" id="IPR002102">
    <property type="entry name" value="Cohesin_dom"/>
</dbReference>
<gene>
    <name evidence="3" type="ORF">CRP01_07215</name>
</gene>
<feature type="domain" description="Cohesin" evidence="2">
    <location>
        <begin position="26"/>
        <end position="133"/>
    </location>
</feature>
<dbReference type="SUPFAM" id="SSF49384">
    <property type="entry name" value="Carbohydrate-binding domain"/>
    <property type="match status" value="1"/>
</dbReference>